<evidence type="ECO:0000256" key="1">
    <source>
        <dbReference type="SAM" id="Phobius"/>
    </source>
</evidence>
<organism evidence="2 3">
    <name type="scientific">Sphingomonas hankyongi</name>
    <dbReference type="NCBI Taxonomy" id="2908209"/>
    <lineage>
        <taxon>Bacteria</taxon>
        <taxon>Pseudomonadati</taxon>
        <taxon>Pseudomonadota</taxon>
        <taxon>Alphaproteobacteria</taxon>
        <taxon>Sphingomonadales</taxon>
        <taxon>Sphingomonadaceae</taxon>
        <taxon>Sphingomonas</taxon>
    </lineage>
</organism>
<comment type="caution">
    <text evidence="2">The sequence shown here is derived from an EMBL/GenBank/DDBJ whole genome shotgun (WGS) entry which is preliminary data.</text>
</comment>
<gene>
    <name evidence="2" type="ORF">LZ538_11740</name>
</gene>
<feature type="transmembrane region" description="Helical" evidence="1">
    <location>
        <begin position="52"/>
        <end position="85"/>
    </location>
</feature>
<keyword evidence="1" id="KW-0472">Membrane</keyword>
<evidence type="ECO:0000313" key="3">
    <source>
        <dbReference type="Proteomes" id="UP001165342"/>
    </source>
</evidence>
<keyword evidence="1" id="KW-1133">Transmembrane helix</keyword>
<evidence type="ECO:0008006" key="4">
    <source>
        <dbReference type="Google" id="ProtNLM"/>
    </source>
</evidence>
<dbReference type="EMBL" id="JAMGBE010000003">
    <property type="protein sequence ID" value="MCL6730717.1"/>
    <property type="molecule type" value="Genomic_DNA"/>
</dbReference>
<keyword evidence="1" id="KW-0812">Transmembrane</keyword>
<proteinExistence type="predicted"/>
<evidence type="ECO:0000313" key="2">
    <source>
        <dbReference type="EMBL" id="MCL6730717.1"/>
    </source>
</evidence>
<feature type="transmembrane region" description="Helical" evidence="1">
    <location>
        <begin position="12"/>
        <end position="32"/>
    </location>
</feature>
<sequence>MRHINPARTGLAVGVVIGLWHALWVTLVAVGWAKPVMDFILRLHFINLTYELAPFALSTGMLLVSITFLLGAVFGVVFALVWNWLSRGSNTASIRGNEGTGSAT</sequence>
<protein>
    <recommendedName>
        <fullName evidence="4">DUF1049 domain-containing protein</fullName>
    </recommendedName>
</protein>
<keyword evidence="3" id="KW-1185">Reference proteome</keyword>
<dbReference type="RefSeq" id="WP_249832185.1">
    <property type="nucleotide sequence ID" value="NZ_JAMGBE010000003.1"/>
</dbReference>
<name>A0ABT0S4E2_9SPHN</name>
<dbReference type="Proteomes" id="UP001165342">
    <property type="component" value="Unassembled WGS sequence"/>
</dbReference>
<reference evidence="2" key="1">
    <citation type="submission" date="2022-05" db="EMBL/GenBank/DDBJ databases">
        <authorList>
            <person name="Jo J.-H."/>
            <person name="Im W.-T."/>
        </authorList>
    </citation>
    <scope>NUCLEOTIDE SEQUENCE</scope>
    <source>
        <strain evidence="2">SE220</strain>
    </source>
</reference>
<accession>A0ABT0S4E2</accession>